<name>A0A437R4R9_9GAMM</name>
<dbReference type="Pfam" id="PF07963">
    <property type="entry name" value="N_methyl"/>
    <property type="match status" value="1"/>
</dbReference>
<gene>
    <name evidence="1" type="ORF">EOE67_00780</name>
</gene>
<proteinExistence type="predicted"/>
<dbReference type="Proteomes" id="UP000283077">
    <property type="component" value="Unassembled WGS sequence"/>
</dbReference>
<protein>
    <submittedName>
        <fullName evidence="1">Prepilin-type N-terminal cleavage/methylation domain-containing protein</fullName>
    </submittedName>
</protein>
<comment type="caution">
    <text evidence="1">The sequence shown here is derived from an EMBL/GenBank/DDBJ whole genome shotgun (WGS) entry which is preliminary data.</text>
</comment>
<dbReference type="NCBIfam" id="TIGR02532">
    <property type="entry name" value="IV_pilin_GFxxxE"/>
    <property type="match status" value="1"/>
</dbReference>
<reference evidence="1 2" key="1">
    <citation type="submission" date="2019-01" db="EMBL/GenBank/DDBJ databases">
        <authorList>
            <person name="Chen W.-M."/>
        </authorList>
    </citation>
    <scope>NUCLEOTIDE SEQUENCE [LARGE SCALE GENOMIC DNA]</scope>
    <source>
        <strain evidence="1 2">KYPC3</strain>
    </source>
</reference>
<organism evidence="1 2">
    <name type="scientific">Rheinheimera riviphila</name>
    <dbReference type="NCBI Taxonomy" id="1834037"/>
    <lineage>
        <taxon>Bacteria</taxon>
        <taxon>Pseudomonadati</taxon>
        <taxon>Pseudomonadota</taxon>
        <taxon>Gammaproteobacteria</taxon>
        <taxon>Chromatiales</taxon>
        <taxon>Chromatiaceae</taxon>
        <taxon>Rheinheimera</taxon>
    </lineage>
</organism>
<evidence type="ECO:0000313" key="2">
    <source>
        <dbReference type="Proteomes" id="UP000283077"/>
    </source>
</evidence>
<dbReference type="RefSeq" id="WP_127697157.1">
    <property type="nucleotide sequence ID" value="NZ_SACS01000001.1"/>
</dbReference>
<dbReference type="OrthoDB" id="9837870at2"/>
<dbReference type="AlphaFoldDB" id="A0A437R4R9"/>
<evidence type="ECO:0000313" key="1">
    <source>
        <dbReference type="EMBL" id="RVU41766.1"/>
    </source>
</evidence>
<keyword evidence="2" id="KW-1185">Reference proteome</keyword>
<accession>A0A437R4R9</accession>
<dbReference type="InterPro" id="IPR012902">
    <property type="entry name" value="N_methyl_site"/>
</dbReference>
<dbReference type="EMBL" id="SACS01000001">
    <property type="protein sequence ID" value="RVU41766.1"/>
    <property type="molecule type" value="Genomic_DNA"/>
</dbReference>
<sequence length="162" mass="16747">MSKGFTLIEVLLCLLLLGVGMLGALASQVYARQQVLLATQRLLATAMVMDVAASLQSVPAAASSFHGRFDQAPVGVALCQDVAQCDAQQLLQAQVQQQLSVLLSDSASSLPSAQLCIVAGADQPEIQLSWRGVTASKFPAKSTLCPLPAGFSHVALRAGGGV</sequence>